<accession>A0A561V1D1</accession>
<dbReference type="PANTHER" id="PTHR42060:SF1">
    <property type="entry name" value="NHL REPEAT-CONTAINING PROTEIN"/>
    <property type="match status" value="1"/>
</dbReference>
<dbReference type="Proteomes" id="UP000318186">
    <property type="component" value="Unassembled WGS sequence"/>
</dbReference>
<evidence type="ECO:0008006" key="4">
    <source>
        <dbReference type="Google" id="ProtNLM"/>
    </source>
</evidence>
<dbReference type="AlphaFoldDB" id="A0A561V1D1"/>
<dbReference type="Gene3D" id="2.120.10.30">
    <property type="entry name" value="TolB, C-terminal domain"/>
    <property type="match status" value="1"/>
</dbReference>
<reference evidence="2 3" key="1">
    <citation type="submission" date="2019-06" db="EMBL/GenBank/DDBJ databases">
        <title>Sequencing the genomes of 1000 actinobacteria strains.</title>
        <authorList>
            <person name="Klenk H.-P."/>
        </authorList>
    </citation>
    <scope>NUCLEOTIDE SEQUENCE [LARGE SCALE GENOMIC DNA]</scope>
    <source>
        <strain evidence="2 3">DSM 42059</strain>
    </source>
</reference>
<evidence type="ECO:0000313" key="3">
    <source>
        <dbReference type="Proteomes" id="UP000318186"/>
    </source>
</evidence>
<evidence type="ECO:0000313" key="2">
    <source>
        <dbReference type="EMBL" id="TWG05373.1"/>
    </source>
</evidence>
<evidence type="ECO:0000256" key="1">
    <source>
        <dbReference type="SAM" id="SignalP"/>
    </source>
</evidence>
<dbReference type="SUPFAM" id="SSF63829">
    <property type="entry name" value="Calcium-dependent phosphotriesterase"/>
    <property type="match status" value="1"/>
</dbReference>
<organism evidence="2 3">
    <name type="scientific">Streptomyces brevispora</name>
    <dbReference type="NCBI Taxonomy" id="887462"/>
    <lineage>
        <taxon>Bacteria</taxon>
        <taxon>Bacillati</taxon>
        <taxon>Actinomycetota</taxon>
        <taxon>Actinomycetes</taxon>
        <taxon>Kitasatosporales</taxon>
        <taxon>Streptomycetaceae</taxon>
        <taxon>Streptomyces</taxon>
    </lineage>
</organism>
<dbReference type="InterPro" id="IPR011042">
    <property type="entry name" value="6-blade_b-propeller_TolB-like"/>
</dbReference>
<sequence>MSSKFARNLLVAAIATASLAVVGPTGSATAVTAPLSHARITEHFDLPGGQMPENIVLEPNGSIDLSFSAAGQIAQVTRNGKVRVLATLPAPADDGVHTPALGFPLVTGLVRDAHGTLYFLYATGTADLTGVWRLTPGGTPERIAALPADGLPNGLALDSGRLYITDSVRGVIWRVPAAGGTATVWADGTELAPTGFLGANGLKVHNGAVWVSNLDKGTVVRYPVRRNGAAGPARIRAEQLPGIDDFAFIGRSDRILAALDQTDQVALVESDGTHTIVLSAQDGLQNPTAVAVRGDAVYVTSAAYLTKRDPNLLTARIHKRH</sequence>
<protein>
    <recommendedName>
        <fullName evidence="4">Sugar lactone lactonase YvrE</fullName>
    </recommendedName>
</protein>
<dbReference type="PANTHER" id="PTHR42060">
    <property type="entry name" value="NHL REPEAT-CONTAINING PROTEIN-RELATED"/>
    <property type="match status" value="1"/>
</dbReference>
<dbReference type="RefSeq" id="WP_145765327.1">
    <property type="nucleotide sequence ID" value="NZ_VIWW01000001.1"/>
</dbReference>
<feature type="chain" id="PRO_5039408274" description="Sugar lactone lactonase YvrE" evidence="1">
    <location>
        <begin position="21"/>
        <end position="321"/>
    </location>
</feature>
<dbReference type="OrthoDB" id="9768084at2"/>
<comment type="caution">
    <text evidence="2">The sequence shown here is derived from an EMBL/GenBank/DDBJ whole genome shotgun (WGS) entry which is preliminary data.</text>
</comment>
<dbReference type="EMBL" id="VIWW01000001">
    <property type="protein sequence ID" value="TWG05373.1"/>
    <property type="molecule type" value="Genomic_DNA"/>
</dbReference>
<keyword evidence="1" id="KW-0732">Signal</keyword>
<name>A0A561V1D1_9ACTN</name>
<feature type="signal peptide" evidence="1">
    <location>
        <begin position="1"/>
        <end position="20"/>
    </location>
</feature>
<gene>
    <name evidence="2" type="ORF">FHX80_113850</name>
</gene>
<proteinExistence type="predicted"/>
<dbReference type="InterPro" id="IPR052998">
    <property type="entry name" value="Hetero-Diels-Alderase-like"/>
</dbReference>